<name>F8B0S2_9ACTN</name>
<accession>F8B0S2</accession>
<dbReference type="PANTHER" id="PTHR35526:SF3">
    <property type="entry name" value="ANTI-SIGMA-F FACTOR RSBW"/>
    <property type="match status" value="1"/>
</dbReference>
<keyword evidence="1" id="KW-0418">Kinase</keyword>
<dbReference type="SUPFAM" id="SSF55874">
    <property type="entry name" value="ATPase domain of HSP90 chaperone/DNA topoisomerase II/histidine kinase"/>
    <property type="match status" value="1"/>
</dbReference>
<evidence type="ECO:0000313" key="3">
    <source>
        <dbReference type="EMBL" id="AEH10712.1"/>
    </source>
</evidence>
<gene>
    <name evidence="3" type="ordered locus">FsymDg_3418</name>
</gene>
<feature type="domain" description="STAS" evidence="2">
    <location>
        <begin position="170"/>
        <end position="252"/>
    </location>
</feature>
<dbReference type="CDD" id="cd16936">
    <property type="entry name" value="HATPase_RsbW-like"/>
    <property type="match status" value="1"/>
</dbReference>
<dbReference type="PROSITE" id="PS50801">
    <property type="entry name" value="STAS"/>
    <property type="match status" value="1"/>
</dbReference>
<dbReference type="SUPFAM" id="SSF52091">
    <property type="entry name" value="SpoIIaa-like"/>
    <property type="match status" value="1"/>
</dbReference>
<keyword evidence="4" id="KW-1185">Reference proteome</keyword>
<proteinExistence type="predicted"/>
<protein>
    <submittedName>
        <fullName evidence="3">Anti-sigma-factor antagonist</fullName>
    </submittedName>
</protein>
<dbReference type="Pfam" id="PF13581">
    <property type="entry name" value="HATPase_c_2"/>
    <property type="match status" value="1"/>
</dbReference>
<dbReference type="STRING" id="656024.FsymDg_3418"/>
<dbReference type="HOGENOM" id="CLU_1110029_0_0_11"/>
<keyword evidence="1" id="KW-0808">Transferase</keyword>
<dbReference type="InterPro" id="IPR050267">
    <property type="entry name" value="Anti-sigma-factor_SerPK"/>
</dbReference>
<dbReference type="EMBL" id="CP002801">
    <property type="protein sequence ID" value="AEH10712.1"/>
    <property type="molecule type" value="Genomic_DNA"/>
</dbReference>
<dbReference type="InterPro" id="IPR003594">
    <property type="entry name" value="HATPase_dom"/>
</dbReference>
<dbReference type="eggNOG" id="COG1366">
    <property type="taxonomic scope" value="Bacteria"/>
</dbReference>
<dbReference type="GO" id="GO:0004674">
    <property type="term" value="F:protein serine/threonine kinase activity"/>
    <property type="evidence" value="ECO:0007669"/>
    <property type="project" value="UniProtKB-KW"/>
</dbReference>
<dbReference type="eggNOG" id="COG2172">
    <property type="taxonomic scope" value="Bacteria"/>
</dbReference>
<dbReference type="InterPro" id="IPR036890">
    <property type="entry name" value="HATPase_C_sf"/>
</dbReference>
<dbReference type="InterPro" id="IPR002645">
    <property type="entry name" value="STAS_dom"/>
</dbReference>
<dbReference type="Gene3D" id="3.30.565.10">
    <property type="entry name" value="Histidine kinase-like ATPase, C-terminal domain"/>
    <property type="match status" value="1"/>
</dbReference>
<keyword evidence="1" id="KW-0723">Serine/threonine-protein kinase</keyword>
<dbReference type="RefSeq" id="WP_013874601.1">
    <property type="nucleotide sequence ID" value="NC_015656.1"/>
</dbReference>
<evidence type="ECO:0000259" key="2">
    <source>
        <dbReference type="PROSITE" id="PS50801"/>
    </source>
</evidence>
<sequence length="253" mass="27185">MEREVLELPSVLASVAVAEERARCLAAASALDEDDRYRLGLAVREAVANAVIHGNRLDPGTPVRLLLTHDAHRITVTVGDRGPGFTPTPAADAPVNLTPSGRGLTLISHGVDALRVIHRPDPPGCDVLLVKQLRKDTTMSQLSVARRQDGDVTVLDLSGRILIDGGSIQLRDAVRRELEDGHHNLLLNFADITGIDSSGIGELVSSYTTATNRGGRVKLVNLPSKIQDLLAITQLLAVFETFDDEKEAIASFN</sequence>
<dbReference type="Proteomes" id="UP000001549">
    <property type="component" value="Chromosome"/>
</dbReference>
<dbReference type="Gene3D" id="3.30.750.24">
    <property type="entry name" value="STAS domain"/>
    <property type="match status" value="1"/>
</dbReference>
<dbReference type="AlphaFoldDB" id="F8B0S2"/>
<dbReference type="InterPro" id="IPR036513">
    <property type="entry name" value="STAS_dom_sf"/>
</dbReference>
<evidence type="ECO:0000256" key="1">
    <source>
        <dbReference type="ARBA" id="ARBA00022527"/>
    </source>
</evidence>
<dbReference type="PANTHER" id="PTHR35526">
    <property type="entry name" value="ANTI-SIGMA-F FACTOR RSBW-RELATED"/>
    <property type="match status" value="1"/>
</dbReference>
<dbReference type="KEGG" id="fsy:FsymDg_3418"/>
<dbReference type="Pfam" id="PF01740">
    <property type="entry name" value="STAS"/>
    <property type="match status" value="1"/>
</dbReference>
<reference evidence="3 4" key="1">
    <citation type="submission" date="2011-05" db="EMBL/GenBank/DDBJ databases">
        <title>Complete sequence of chromosome of Frankia symbiont of Datisca glomerata.</title>
        <authorList>
            <consortium name="US DOE Joint Genome Institute"/>
            <person name="Lucas S."/>
            <person name="Han J."/>
            <person name="Lapidus A."/>
            <person name="Cheng J.-F."/>
            <person name="Goodwin L."/>
            <person name="Pitluck S."/>
            <person name="Peters L."/>
            <person name="Mikhailova N."/>
            <person name="Chertkov O."/>
            <person name="Teshima H."/>
            <person name="Han C."/>
            <person name="Tapia R."/>
            <person name="Land M."/>
            <person name="Hauser L."/>
            <person name="Kyrpides N."/>
            <person name="Ivanova N."/>
            <person name="Pagani I."/>
            <person name="Berry A."/>
            <person name="Pawlowski K."/>
            <person name="Persson T."/>
            <person name="Vanden Heuvel B."/>
            <person name="Benson D."/>
            <person name="Woyke T."/>
        </authorList>
    </citation>
    <scope>NUCLEOTIDE SEQUENCE [LARGE SCALE GENOMIC DNA]</scope>
    <source>
        <strain evidence="4">4085684</strain>
    </source>
</reference>
<dbReference type="CDD" id="cd07043">
    <property type="entry name" value="STAS_anti-anti-sigma_factors"/>
    <property type="match status" value="1"/>
</dbReference>
<organism evidence="3 4">
    <name type="scientific">Candidatus Protofrankia datiscae</name>
    <dbReference type="NCBI Taxonomy" id="2716812"/>
    <lineage>
        <taxon>Bacteria</taxon>
        <taxon>Bacillati</taxon>
        <taxon>Actinomycetota</taxon>
        <taxon>Actinomycetes</taxon>
        <taxon>Frankiales</taxon>
        <taxon>Frankiaceae</taxon>
        <taxon>Protofrankia</taxon>
    </lineage>
</organism>
<evidence type="ECO:0000313" key="4">
    <source>
        <dbReference type="Proteomes" id="UP000001549"/>
    </source>
</evidence>